<dbReference type="GO" id="GO:0044780">
    <property type="term" value="P:bacterial-type flagellum assembly"/>
    <property type="evidence" value="ECO:0007669"/>
    <property type="project" value="InterPro"/>
</dbReference>
<organism evidence="11 12">
    <name type="scientific">Litorivivens lipolytica</name>
    <dbReference type="NCBI Taxonomy" id="1524264"/>
    <lineage>
        <taxon>Bacteria</taxon>
        <taxon>Pseudomonadati</taxon>
        <taxon>Pseudomonadota</taxon>
        <taxon>Gammaproteobacteria</taxon>
        <taxon>Litorivivens</taxon>
    </lineage>
</organism>
<dbReference type="GO" id="GO:0005576">
    <property type="term" value="C:extracellular region"/>
    <property type="evidence" value="ECO:0007669"/>
    <property type="project" value="UniProtKB-SubCell"/>
</dbReference>
<evidence type="ECO:0000313" key="11">
    <source>
        <dbReference type="EMBL" id="MBB3046377.1"/>
    </source>
</evidence>
<evidence type="ECO:0000259" key="7">
    <source>
        <dbReference type="Pfam" id="PF00460"/>
    </source>
</evidence>
<evidence type="ECO:0000256" key="2">
    <source>
        <dbReference type="ARBA" id="ARBA00004613"/>
    </source>
</evidence>
<dbReference type="PRINTS" id="PR01005">
    <property type="entry name" value="FLGHOOKAP1"/>
</dbReference>
<dbReference type="NCBIfam" id="TIGR02492">
    <property type="entry name" value="flgK_ends"/>
    <property type="match status" value="1"/>
</dbReference>
<dbReference type="Pfam" id="PF06429">
    <property type="entry name" value="Flg_bbr_C"/>
    <property type="match status" value="1"/>
</dbReference>
<keyword evidence="11" id="KW-0282">Flagellum</keyword>
<evidence type="ECO:0000259" key="8">
    <source>
        <dbReference type="Pfam" id="PF06429"/>
    </source>
</evidence>
<dbReference type="Pfam" id="PF21158">
    <property type="entry name" value="flgK_1st_1"/>
    <property type="match status" value="1"/>
</dbReference>
<dbReference type="EMBL" id="JACHWY010000001">
    <property type="protein sequence ID" value="MBB3046377.1"/>
    <property type="molecule type" value="Genomic_DNA"/>
</dbReference>
<proteinExistence type="inferred from homology"/>
<keyword evidence="11" id="KW-0969">Cilium</keyword>
<dbReference type="GO" id="GO:0005198">
    <property type="term" value="F:structural molecule activity"/>
    <property type="evidence" value="ECO:0007669"/>
    <property type="project" value="InterPro"/>
</dbReference>
<dbReference type="Pfam" id="PF22638">
    <property type="entry name" value="FlgK_D1"/>
    <property type="match status" value="1"/>
</dbReference>
<dbReference type="InterPro" id="IPR053927">
    <property type="entry name" value="FlgK_helical"/>
</dbReference>
<dbReference type="Pfam" id="PF00460">
    <property type="entry name" value="Flg_bb_rod"/>
    <property type="match status" value="1"/>
</dbReference>
<feature type="domain" description="Flagellar hook-associated protein FlgK helical" evidence="10">
    <location>
        <begin position="93"/>
        <end position="326"/>
    </location>
</feature>
<dbReference type="InterPro" id="IPR010930">
    <property type="entry name" value="Flg_bb/hook_C_dom"/>
</dbReference>
<keyword evidence="5" id="KW-0964">Secreted</keyword>
<dbReference type="InterPro" id="IPR002371">
    <property type="entry name" value="FlgK"/>
</dbReference>
<reference evidence="11 12" key="1">
    <citation type="submission" date="2020-08" db="EMBL/GenBank/DDBJ databases">
        <title>Genomic Encyclopedia of Type Strains, Phase III (KMG-III): the genomes of soil and plant-associated and newly described type strains.</title>
        <authorList>
            <person name="Whitman W."/>
        </authorList>
    </citation>
    <scope>NUCLEOTIDE SEQUENCE [LARGE SCALE GENOMIC DNA]</scope>
    <source>
        <strain evidence="11 12">CECT 8654</strain>
    </source>
</reference>
<feature type="domain" description="Flagellar basal body rod protein N-terminal" evidence="7">
    <location>
        <begin position="5"/>
        <end position="34"/>
    </location>
</feature>
<dbReference type="RefSeq" id="WP_183409076.1">
    <property type="nucleotide sequence ID" value="NZ_JACHWY010000001.1"/>
</dbReference>
<evidence type="ECO:0000256" key="1">
    <source>
        <dbReference type="ARBA" id="ARBA00004365"/>
    </source>
</evidence>
<keyword evidence="6" id="KW-0975">Bacterial flagellum</keyword>
<sequence>MADMMNSALSAIVSYQRALATTSHNIANVNTEGYSRQSVSLSTNVPQNFGFGAIGSGVRVSTIERQFDQFVVDQMRNSSSSYHQAQAYTDLAAQVDRLLSDPNSGISSALSSFFNSMQQLSDDPSSIPARQGVLAEADNLTSRLASVAGQFSGISQEINTRMRSSVEEINGLSSHIAELNEAITRARAQTGGNEPNDLLDQRDQALLELSSFMDIKVVKQDGDTMNVFTSTGESIVLNNRSMALGVTGSEFDPTRLEITLESDSGTREISGLIRGGSLGGVLNFREELMDPALAQLGRMSYGLAEAANSQHRAGMTLNGELGGDLFSIASPEGVASRNNTGGALVTVGITDTGDLTTDNYLLQYNGTSYQLFNARTGAAEPTTGTGTAADPLLAAGMSISLSTTPATGDRFLIKPTSNMSGSLELAISRPDDLAAAAATRVSAASTNRGDAALVSSSVIDATDPQLLTTATLEFLSPTTYQINGAGSFTYTPGTAIDINGSRLTLDGTPAAGDRFTLSSNSGGVGDNRNALALANLQDRGLFEGGNTSVMDSATTLLGDVAVATRASSVQASSQLSLLEQSVARRESVSGVNLEEEAANMLRFQQAYQAASQAVSTSNSLFQTLINAFR</sequence>
<comment type="caution">
    <text evidence="11">The sequence shown here is derived from an EMBL/GenBank/DDBJ whole genome shotgun (WGS) entry which is preliminary data.</text>
</comment>
<dbReference type="PANTHER" id="PTHR30033">
    <property type="entry name" value="FLAGELLAR HOOK-ASSOCIATED PROTEIN 1"/>
    <property type="match status" value="1"/>
</dbReference>
<comment type="subcellular location">
    <subcellularLocation>
        <location evidence="1">Bacterial flagellum</location>
    </subcellularLocation>
    <subcellularLocation>
        <location evidence="2">Secreted</location>
    </subcellularLocation>
</comment>
<name>A0A7W4W3S6_9GAMM</name>
<dbReference type="GO" id="GO:0009424">
    <property type="term" value="C:bacterial-type flagellum hook"/>
    <property type="evidence" value="ECO:0007669"/>
    <property type="project" value="InterPro"/>
</dbReference>
<evidence type="ECO:0000256" key="3">
    <source>
        <dbReference type="ARBA" id="ARBA00009677"/>
    </source>
</evidence>
<protein>
    <recommendedName>
        <fullName evidence="4">Flagellar hook-associated protein 1</fullName>
    </recommendedName>
</protein>
<accession>A0A7W4W3S6</accession>
<dbReference type="InterPro" id="IPR049119">
    <property type="entry name" value="FlgK_D2-like"/>
</dbReference>
<feature type="domain" description="Flagellar basal-body/hook protein C-terminal" evidence="8">
    <location>
        <begin position="588"/>
        <end position="626"/>
    </location>
</feature>
<dbReference type="AlphaFoldDB" id="A0A7W4W3S6"/>
<keyword evidence="11" id="KW-0966">Cell projection</keyword>
<evidence type="ECO:0000256" key="6">
    <source>
        <dbReference type="ARBA" id="ARBA00023143"/>
    </source>
</evidence>
<evidence type="ECO:0000259" key="9">
    <source>
        <dbReference type="Pfam" id="PF21158"/>
    </source>
</evidence>
<keyword evidence="12" id="KW-1185">Reference proteome</keyword>
<evidence type="ECO:0000259" key="10">
    <source>
        <dbReference type="Pfam" id="PF22638"/>
    </source>
</evidence>
<evidence type="ECO:0000313" key="12">
    <source>
        <dbReference type="Proteomes" id="UP000537130"/>
    </source>
</evidence>
<feature type="domain" description="Flagellar hook-associated protein 1 D2-like" evidence="9">
    <location>
        <begin position="337"/>
        <end position="415"/>
    </location>
</feature>
<comment type="similarity">
    <text evidence="3">Belongs to the flagella basal body rod proteins family.</text>
</comment>
<evidence type="ECO:0000256" key="4">
    <source>
        <dbReference type="ARBA" id="ARBA00016244"/>
    </source>
</evidence>
<dbReference type="SUPFAM" id="SSF64518">
    <property type="entry name" value="Phase 1 flagellin"/>
    <property type="match status" value="2"/>
</dbReference>
<dbReference type="Proteomes" id="UP000537130">
    <property type="component" value="Unassembled WGS sequence"/>
</dbReference>
<evidence type="ECO:0000256" key="5">
    <source>
        <dbReference type="ARBA" id="ARBA00022525"/>
    </source>
</evidence>
<dbReference type="PANTHER" id="PTHR30033:SF1">
    <property type="entry name" value="FLAGELLAR HOOK-ASSOCIATED PROTEIN 1"/>
    <property type="match status" value="1"/>
</dbReference>
<gene>
    <name evidence="11" type="ORF">FHR99_000613</name>
</gene>
<dbReference type="InterPro" id="IPR001444">
    <property type="entry name" value="Flag_bb_rod_N"/>
</dbReference>